<gene>
    <name evidence="4" type="ORF">I6U51_07225</name>
</gene>
<comment type="caution">
    <text evidence="4">The sequence shown here is derived from an EMBL/GenBank/DDBJ whole genome shotgun (WGS) entry which is preliminary data.</text>
</comment>
<comment type="similarity">
    <text evidence="2">Belongs to the SspH family.</text>
</comment>
<evidence type="ECO:0000256" key="3">
    <source>
        <dbReference type="ARBA" id="ARBA00022969"/>
    </source>
</evidence>
<evidence type="ECO:0000256" key="1">
    <source>
        <dbReference type="ARBA" id="ARBA00004288"/>
    </source>
</evidence>
<accession>A0A934HZU5</accession>
<organism evidence="4 5">
    <name type="scientific">Clostridium aciditolerans</name>
    <dbReference type="NCBI Taxonomy" id="339861"/>
    <lineage>
        <taxon>Bacteria</taxon>
        <taxon>Bacillati</taxon>
        <taxon>Bacillota</taxon>
        <taxon>Clostridia</taxon>
        <taxon>Eubacteriales</taxon>
        <taxon>Clostridiaceae</taxon>
        <taxon>Clostridium</taxon>
    </lineage>
</organism>
<dbReference type="RefSeq" id="WP_211141991.1">
    <property type="nucleotide sequence ID" value="NZ_JAEEGB010000006.1"/>
</dbReference>
<evidence type="ECO:0000313" key="4">
    <source>
        <dbReference type="EMBL" id="MBI6872501.1"/>
    </source>
</evidence>
<comment type="subcellular location">
    <subcellularLocation>
        <location evidence="1">Spore core</location>
    </subcellularLocation>
</comment>
<reference evidence="4" key="1">
    <citation type="submission" date="2020-12" db="EMBL/GenBank/DDBJ databases">
        <title>Clostridium thailandense sp. nov., a novel acetogenic bacterium isolated from peat land soil in Thailand.</title>
        <authorList>
            <person name="Chaikitkaew S."/>
            <person name="Birkeland N.K."/>
        </authorList>
    </citation>
    <scope>NUCLEOTIDE SEQUENCE</scope>
    <source>
        <strain evidence="4">DSM 17425</strain>
    </source>
</reference>
<dbReference type="EMBL" id="JAEEGB010000006">
    <property type="protein sequence ID" value="MBI6872501.1"/>
    <property type="molecule type" value="Genomic_DNA"/>
</dbReference>
<dbReference type="GO" id="GO:0030435">
    <property type="term" value="P:sporulation resulting in formation of a cellular spore"/>
    <property type="evidence" value="ECO:0007669"/>
    <property type="project" value="UniProtKB-KW"/>
</dbReference>
<sequence>MDIEKIVEIVESRGVINVTYNGNPVWIEGISKESNEVRVKNIKTNEEFMVSASKLKED</sequence>
<keyword evidence="3" id="KW-0749">Sporulation</keyword>
<dbReference type="InterPro" id="IPR012610">
    <property type="entry name" value="SASP_SspH"/>
</dbReference>
<dbReference type="NCBIfam" id="TIGR02861">
    <property type="entry name" value="SASP_H"/>
    <property type="match status" value="1"/>
</dbReference>
<dbReference type="Proteomes" id="UP000622687">
    <property type="component" value="Unassembled WGS sequence"/>
</dbReference>
<protein>
    <submittedName>
        <fullName evidence="4">H-type small acid-soluble spore protein</fullName>
    </submittedName>
</protein>
<name>A0A934HZU5_9CLOT</name>
<dbReference type="AlphaFoldDB" id="A0A934HZU5"/>
<dbReference type="GO" id="GO:0030436">
    <property type="term" value="P:asexual sporulation"/>
    <property type="evidence" value="ECO:0007669"/>
    <property type="project" value="InterPro"/>
</dbReference>
<keyword evidence="5" id="KW-1185">Reference proteome</keyword>
<dbReference type="GO" id="GO:0042601">
    <property type="term" value="C:endospore-forming forespore"/>
    <property type="evidence" value="ECO:0007669"/>
    <property type="project" value="InterPro"/>
</dbReference>
<proteinExistence type="inferred from homology"/>
<evidence type="ECO:0000256" key="2">
    <source>
        <dbReference type="ARBA" id="ARBA00006573"/>
    </source>
</evidence>
<dbReference type="Pfam" id="PF08141">
    <property type="entry name" value="SspH"/>
    <property type="match status" value="1"/>
</dbReference>
<evidence type="ECO:0000313" key="5">
    <source>
        <dbReference type="Proteomes" id="UP000622687"/>
    </source>
</evidence>